<dbReference type="GO" id="GO:0003676">
    <property type="term" value="F:nucleic acid binding"/>
    <property type="evidence" value="ECO:0007669"/>
    <property type="project" value="InterPro"/>
</dbReference>
<dbReference type="Proteomes" id="UP000038045">
    <property type="component" value="Unplaced"/>
</dbReference>
<sequence>MKECEFKKEVRDFIGQLNSSDIRNDKDAKEIFKKFDRKLQNQSDRAGIDRKHQKKSKKAFVLKDSYCKDIIGKMFHISLNNDEVKEIWSHYTNILKINDKDVKIHLDHLIKKNCTEQPVPTGLLKVLFSKKVNGVNRVPIFKGYIQALFMVKKPIIKKDELSSKLKNQLSDFVADEGSKIVKHILSTHERENLFDNQDFIEIFQKYNILKERCIDIYCIIININRLSRMFNIIYGNNSGELEYNDTILVEDHKSNYMNDKNINSLVDAYFSENPNLEYKIKESVFLDNVFKMCWQLDDNKNKVLNILRKRHKGDIRRDLLEAIENLEIDYSQDLLVPDKYNKFSSNMDQYPKGDKFYSRSLDTSNVQEIKTLDNLDKFIELITTITGSEEKDKKTPFFYFDIKLKIDEENEGLAYINIKYEEKYYIINCLAIDGIQINGLLYEIFGNVNLSLVVYDYGFIKEKLSGMYKDLKNRFTSPTTNIFDILNILKKFVGLADSHPEIIDLFPDTYSDVFKYKDKMIKVKNSENDGKSELEYKHKNEITIMATSREGKLHTTIKRMIKNFEFSQATHLILGKEFDDSEDTVYSFWQRNPLREAQMSAALFKLNALEDMFKELRKVVYSKKEKEFYHLLEKPISRTEHFFERYRYK</sequence>
<name>A0A0N4ZEL8_PARTI</name>
<evidence type="ECO:0000313" key="1">
    <source>
        <dbReference type="Proteomes" id="UP000038045"/>
    </source>
</evidence>
<dbReference type="WBParaSite" id="PTRK_0000611700.1">
    <property type="protein sequence ID" value="PTRK_0000611700.1"/>
    <property type="gene ID" value="PTRK_0000611700"/>
</dbReference>
<reference evidence="2" key="1">
    <citation type="submission" date="2017-02" db="UniProtKB">
        <authorList>
            <consortium name="WormBaseParasite"/>
        </authorList>
    </citation>
    <scope>IDENTIFICATION</scope>
</reference>
<dbReference type="InterPro" id="IPR036397">
    <property type="entry name" value="RNaseH_sf"/>
</dbReference>
<keyword evidence="1" id="KW-1185">Reference proteome</keyword>
<organism evidence="1 2">
    <name type="scientific">Parastrongyloides trichosuri</name>
    <name type="common">Possum-specific nematode worm</name>
    <dbReference type="NCBI Taxonomy" id="131310"/>
    <lineage>
        <taxon>Eukaryota</taxon>
        <taxon>Metazoa</taxon>
        <taxon>Ecdysozoa</taxon>
        <taxon>Nematoda</taxon>
        <taxon>Chromadorea</taxon>
        <taxon>Rhabditida</taxon>
        <taxon>Tylenchina</taxon>
        <taxon>Panagrolaimomorpha</taxon>
        <taxon>Strongyloidoidea</taxon>
        <taxon>Strongyloididae</taxon>
        <taxon>Parastrongyloides</taxon>
    </lineage>
</organism>
<dbReference type="AlphaFoldDB" id="A0A0N4ZEL8"/>
<accession>A0A0N4ZEL8</accession>
<dbReference type="Gene3D" id="3.30.420.10">
    <property type="entry name" value="Ribonuclease H-like superfamily/Ribonuclease H"/>
    <property type="match status" value="1"/>
</dbReference>
<proteinExistence type="predicted"/>
<evidence type="ECO:0000313" key="2">
    <source>
        <dbReference type="WBParaSite" id="PTRK_0000611700.1"/>
    </source>
</evidence>
<protein>
    <submittedName>
        <fullName evidence="2">DUF2779 domain-containing protein</fullName>
    </submittedName>
</protein>